<dbReference type="Gene3D" id="1.20.1560.10">
    <property type="entry name" value="ABC transporter type 1, transmembrane domain"/>
    <property type="match status" value="1"/>
</dbReference>
<gene>
    <name evidence="9" type="primary">LOC108045805</name>
</gene>
<keyword evidence="2 7" id="KW-0812">Transmembrane</keyword>
<dbReference type="GO" id="GO:0016020">
    <property type="term" value="C:membrane"/>
    <property type="evidence" value="ECO:0007669"/>
    <property type="project" value="InterPro"/>
</dbReference>
<keyword evidence="3" id="KW-0547">Nucleotide-binding</keyword>
<dbReference type="AlphaFoldDB" id="A0A6P4F5T6"/>
<reference evidence="9" key="1">
    <citation type="submission" date="2025-08" db="UniProtKB">
        <authorList>
            <consortium name="RefSeq"/>
        </authorList>
    </citation>
    <scope>IDENTIFICATION</scope>
</reference>
<evidence type="ECO:0000256" key="1">
    <source>
        <dbReference type="ARBA" id="ARBA00022448"/>
    </source>
</evidence>
<feature type="transmembrane region" description="Helical" evidence="7">
    <location>
        <begin position="85"/>
        <end position="110"/>
    </location>
</feature>
<evidence type="ECO:0000256" key="4">
    <source>
        <dbReference type="ARBA" id="ARBA00022840"/>
    </source>
</evidence>
<sequence>MQSLKTRDLPENPRERSNFISSLCFWYTMPIFVKGAKETLEAKDLYRTLKEHKSDTLGNKLCASWNRELKYCNGKPKLLRALIRVFGWQFGFLGLALFLMELGVTTLQPMFLLKLISYYVNDSEVFEKGYYYAVGLILSSFFTMIILHPANFGIHHCCFKMRVALTSMIYRKALRLSKRALGDTLSGHVVNLISNDIARLDNCAFHGHYLWLAPLQTLLITFLMYREIGIAAVFGVAFMLLLVPLSCIWARSPQWCD</sequence>
<evidence type="ECO:0000313" key="9">
    <source>
        <dbReference type="RefSeq" id="XP_016980721.1"/>
    </source>
</evidence>
<protein>
    <submittedName>
        <fullName evidence="9">Probable multidrug resistance-associated protein lethal(2)03659 isoform X1</fullName>
    </submittedName>
</protein>
<evidence type="ECO:0000256" key="3">
    <source>
        <dbReference type="ARBA" id="ARBA00022741"/>
    </source>
</evidence>
<dbReference type="InterPro" id="IPR036640">
    <property type="entry name" value="ABC1_TM_sf"/>
</dbReference>
<evidence type="ECO:0000256" key="5">
    <source>
        <dbReference type="ARBA" id="ARBA00022989"/>
    </source>
</evidence>
<feature type="domain" description="ABC transmembrane type-1" evidence="8">
    <location>
        <begin position="92"/>
        <end position="251"/>
    </location>
</feature>
<feature type="transmembrane region" description="Helical" evidence="7">
    <location>
        <begin position="209"/>
        <end position="225"/>
    </location>
</feature>
<evidence type="ECO:0000256" key="2">
    <source>
        <dbReference type="ARBA" id="ARBA00022692"/>
    </source>
</evidence>
<evidence type="ECO:0000256" key="6">
    <source>
        <dbReference type="ARBA" id="ARBA00023136"/>
    </source>
</evidence>
<dbReference type="PANTHER" id="PTHR24223">
    <property type="entry name" value="ATP-BINDING CASSETTE SUB-FAMILY C"/>
    <property type="match status" value="1"/>
</dbReference>
<dbReference type="GO" id="GO:0140359">
    <property type="term" value="F:ABC-type transporter activity"/>
    <property type="evidence" value="ECO:0007669"/>
    <property type="project" value="InterPro"/>
</dbReference>
<dbReference type="SUPFAM" id="SSF90123">
    <property type="entry name" value="ABC transporter transmembrane region"/>
    <property type="match status" value="1"/>
</dbReference>
<keyword evidence="5 7" id="KW-1133">Transmembrane helix</keyword>
<name>A0A6P4F5T6_DRORH</name>
<proteinExistence type="predicted"/>
<dbReference type="RefSeq" id="XP_016980721.1">
    <property type="nucleotide sequence ID" value="XM_017125232.1"/>
</dbReference>
<feature type="transmembrane region" description="Helical" evidence="7">
    <location>
        <begin position="130"/>
        <end position="152"/>
    </location>
</feature>
<accession>A0A6P4F5T6</accession>
<keyword evidence="4" id="KW-0067">ATP-binding</keyword>
<organism evidence="9">
    <name type="scientific">Drosophila rhopaloa</name>
    <name type="common">Fruit fly</name>
    <dbReference type="NCBI Taxonomy" id="1041015"/>
    <lineage>
        <taxon>Eukaryota</taxon>
        <taxon>Metazoa</taxon>
        <taxon>Ecdysozoa</taxon>
        <taxon>Arthropoda</taxon>
        <taxon>Hexapoda</taxon>
        <taxon>Insecta</taxon>
        <taxon>Pterygota</taxon>
        <taxon>Neoptera</taxon>
        <taxon>Endopterygota</taxon>
        <taxon>Diptera</taxon>
        <taxon>Brachycera</taxon>
        <taxon>Muscomorpha</taxon>
        <taxon>Ephydroidea</taxon>
        <taxon>Drosophilidae</taxon>
        <taxon>Drosophila</taxon>
        <taxon>Sophophora</taxon>
    </lineage>
</organism>
<dbReference type="GO" id="GO:0005524">
    <property type="term" value="F:ATP binding"/>
    <property type="evidence" value="ECO:0007669"/>
    <property type="project" value="UniProtKB-KW"/>
</dbReference>
<feature type="transmembrane region" description="Helical" evidence="7">
    <location>
        <begin position="231"/>
        <end position="250"/>
    </location>
</feature>
<dbReference type="InterPro" id="IPR011527">
    <property type="entry name" value="ABC1_TM_dom"/>
</dbReference>
<evidence type="ECO:0000259" key="8">
    <source>
        <dbReference type="PROSITE" id="PS50929"/>
    </source>
</evidence>
<dbReference type="InterPro" id="IPR050173">
    <property type="entry name" value="ABC_transporter_C-like"/>
</dbReference>
<dbReference type="PANTHER" id="PTHR24223:SF448">
    <property type="entry name" value="FI20146P1-RELATED"/>
    <property type="match status" value="1"/>
</dbReference>
<keyword evidence="6 7" id="KW-0472">Membrane</keyword>
<dbReference type="PROSITE" id="PS50929">
    <property type="entry name" value="ABC_TM1F"/>
    <property type="match status" value="1"/>
</dbReference>
<dbReference type="OrthoDB" id="6500128at2759"/>
<evidence type="ECO:0000256" key="7">
    <source>
        <dbReference type="SAM" id="Phobius"/>
    </source>
</evidence>
<keyword evidence="1" id="KW-0813">Transport</keyword>
<dbReference type="Pfam" id="PF00664">
    <property type="entry name" value="ABC_membrane"/>
    <property type="match status" value="1"/>
</dbReference>